<gene>
    <name evidence="1" type="ORF">ACFFU1_01495</name>
</gene>
<keyword evidence="2" id="KW-1185">Reference proteome</keyword>
<organism evidence="1 2">
    <name type="scientific">Algibacter miyuki</name>
    <dbReference type="NCBI Taxonomy" id="1306933"/>
    <lineage>
        <taxon>Bacteria</taxon>
        <taxon>Pseudomonadati</taxon>
        <taxon>Bacteroidota</taxon>
        <taxon>Flavobacteriia</taxon>
        <taxon>Flavobacteriales</taxon>
        <taxon>Flavobacteriaceae</taxon>
        <taxon>Algibacter</taxon>
    </lineage>
</organism>
<dbReference type="EMBL" id="JBHMFA010000001">
    <property type="protein sequence ID" value="MFB9103556.1"/>
    <property type="molecule type" value="Genomic_DNA"/>
</dbReference>
<dbReference type="RefSeq" id="WP_290269189.1">
    <property type="nucleotide sequence ID" value="NZ_JAUFQP010000007.1"/>
</dbReference>
<accession>A0ABV5GWI3</accession>
<reference evidence="1 2" key="1">
    <citation type="submission" date="2024-09" db="EMBL/GenBank/DDBJ databases">
        <authorList>
            <person name="Sun Q."/>
            <person name="Mori K."/>
        </authorList>
    </citation>
    <scope>NUCLEOTIDE SEQUENCE [LARGE SCALE GENOMIC DNA]</scope>
    <source>
        <strain evidence="1 2">CECT 8300</strain>
    </source>
</reference>
<sequence>MKLIKQTTALLIFVLTLSNCVSTQKLQENPPFEVSAAYYQYIEFTNNNEASKIKVSIQIESPNDIILDSVYFQNQTKKLNPTPHNTYIAHFKNSKVIKGDFNLSSNPLEEFGNTIPDKQNDFPFQLSDTSCVVSYTARNKTKYFKIQNIANKTTIQLP</sequence>
<evidence type="ECO:0000313" key="1">
    <source>
        <dbReference type="EMBL" id="MFB9103556.1"/>
    </source>
</evidence>
<name>A0ABV5GWI3_9FLAO</name>
<evidence type="ECO:0008006" key="3">
    <source>
        <dbReference type="Google" id="ProtNLM"/>
    </source>
</evidence>
<evidence type="ECO:0000313" key="2">
    <source>
        <dbReference type="Proteomes" id="UP001589590"/>
    </source>
</evidence>
<dbReference type="Proteomes" id="UP001589590">
    <property type="component" value="Unassembled WGS sequence"/>
</dbReference>
<proteinExistence type="predicted"/>
<comment type="caution">
    <text evidence="1">The sequence shown here is derived from an EMBL/GenBank/DDBJ whole genome shotgun (WGS) entry which is preliminary data.</text>
</comment>
<protein>
    <recommendedName>
        <fullName evidence="3">Lipoprotein</fullName>
    </recommendedName>
</protein>